<evidence type="ECO:0000313" key="9">
    <source>
        <dbReference type="EMBL" id="MBB5020962.1"/>
    </source>
</evidence>
<dbReference type="PANTHER" id="PTHR35529">
    <property type="entry name" value="MANGANESE EFFLUX PUMP MNTP-RELATED"/>
    <property type="match status" value="1"/>
</dbReference>
<keyword evidence="7 8" id="KW-0464">Manganese</keyword>
<keyword evidence="1 8" id="KW-0813">Transport</keyword>
<dbReference type="HAMAP" id="MF_01521">
    <property type="entry name" value="MntP_pump"/>
    <property type="match status" value="1"/>
</dbReference>
<dbReference type="GO" id="GO:0005886">
    <property type="term" value="C:plasma membrane"/>
    <property type="evidence" value="ECO:0007669"/>
    <property type="project" value="UniProtKB-SubCell"/>
</dbReference>
<protein>
    <recommendedName>
        <fullName evidence="8">Putative manganese efflux pump MntP</fullName>
    </recommendedName>
</protein>
<keyword evidence="5 8" id="KW-0406">Ion transport</keyword>
<feature type="transmembrane region" description="Helical" evidence="8">
    <location>
        <begin position="155"/>
        <end position="172"/>
    </location>
</feature>
<feature type="transmembrane region" description="Helical" evidence="8">
    <location>
        <begin position="21"/>
        <end position="42"/>
    </location>
</feature>
<evidence type="ECO:0000256" key="5">
    <source>
        <dbReference type="ARBA" id="ARBA00023065"/>
    </source>
</evidence>
<reference evidence="9 10" key="1">
    <citation type="submission" date="2020-08" db="EMBL/GenBank/DDBJ databases">
        <title>Genomic Encyclopedia of Type Strains, Phase IV (KMG-IV): sequencing the most valuable type-strain genomes for metagenomic binning, comparative biology and taxonomic classification.</title>
        <authorList>
            <person name="Goeker M."/>
        </authorList>
    </citation>
    <scope>NUCLEOTIDE SEQUENCE [LARGE SCALE GENOMIC DNA]</scope>
    <source>
        <strain evidence="9 10">DSM 22071</strain>
    </source>
</reference>
<dbReference type="RefSeq" id="WP_221270348.1">
    <property type="nucleotide sequence ID" value="NZ_JACHID010000001.1"/>
</dbReference>
<evidence type="ECO:0000256" key="6">
    <source>
        <dbReference type="ARBA" id="ARBA00023136"/>
    </source>
</evidence>
<evidence type="ECO:0000256" key="4">
    <source>
        <dbReference type="ARBA" id="ARBA00022989"/>
    </source>
</evidence>
<feature type="transmembrane region" description="Helical" evidence="8">
    <location>
        <begin position="54"/>
        <end position="72"/>
    </location>
</feature>
<comment type="caution">
    <text evidence="9">The sequence shown here is derived from an EMBL/GenBank/DDBJ whole genome shotgun (WGS) entry which is preliminary data.</text>
</comment>
<keyword evidence="10" id="KW-1185">Reference proteome</keyword>
<feature type="transmembrane region" description="Helical" evidence="8">
    <location>
        <begin position="98"/>
        <end position="117"/>
    </location>
</feature>
<dbReference type="InterPro" id="IPR003810">
    <property type="entry name" value="Mntp/YtaF"/>
</dbReference>
<dbReference type="AlphaFoldDB" id="A0A7W7Y2P0"/>
<dbReference type="Pfam" id="PF02659">
    <property type="entry name" value="Mntp"/>
    <property type="match status" value="1"/>
</dbReference>
<evidence type="ECO:0000256" key="2">
    <source>
        <dbReference type="ARBA" id="ARBA00022475"/>
    </source>
</evidence>
<dbReference type="InterPro" id="IPR022929">
    <property type="entry name" value="Put_MntP"/>
</dbReference>
<sequence>MDSLAVSIVNGAIVANLRLRYALKLALIFALFQGIMPVLGYVAGNNLRYYIEHYAHWVAFALLLGIGGKMIWESLRIGNYSNHCPLEKSQQVQSLKRLCLLGFATSIDAMAIGVTFSLLGLSLLLPVMIIGVITFIFSLTGVYIGNKFGFFNERYIEFTGGVILVLIGVSILI</sequence>
<comment type="similarity">
    <text evidence="8">Belongs to the MntP (TC 9.B.29) family.</text>
</comment>
<comment type="subcellular location">
    <subcellularLocation>
        <location evidence="8">Cell membrane</location>
        <topology evidence="8">Multi-pass membrane protein</topology>
    </subcellularLocation>
</comment>
<dbReference type="GO" id="GO:0005384">
    <property type="term" value="F:manganese ion transmembrane transporter activity"/>
    <property type="evidence" value="ECO:0007669"/>
    <property type="project" value="UniProtKB-UniRule"/>
</dbReference>
<dbReference type="PANTHER" id="PTHR35529:SF1">
    <property type="entry name" value="MANGANESE EFFLUX PUMP MNTP-RELATED"/>
    <property type="match status" value="1"/>
</dbReference>
<evidence type="ECO:0000256" key="1">
    <source>
        <dbReference type="ARBA" id="ARBA00022448"/>
    </source>
</evidence>
<evidence type="ECO:0000256" key="7">
    <source>
        <dbReference type="ARBA" id="ARBA00023211"/>
    </source>
</evidence>
<evidence type="ECO:0000313" key="10">
    <source>
        <dbReference type="Proteomes" id="UP000528322"/>
    </source>
</evidence>
<keyword evidence="6 8" id="KW-0472">Membrane</keyword>
<proteinExistence type="inferred from homology"/>
<name>A0A7W7Y2P0_9BACT</name>
<comment type="function">
    <text evidence="8">Probably functions as a manganese efflux pump.</text>
</comment>
<keyword evidence="2 8" id="KW-1003">Cell membrane</keyword>
<organism evidence="9 10">
    <name type="scientific">Desulfurispira natronophila</name>
    <dbReference type="NCBI Taxonomy" id="682562"/>
    <lineage>
        <taxon>Bacteria</taxon>
        <taxon>Pseudomonadati</taxon>
        <taxon>Chrysiogenota</taxon>
        <taxon>Chrysiogenia</taxon>
        <taxon>Chrysiogenales</taxon>
        <taxon>Chrysiogenaceae</taxon>
        <taxon>Desulfurispira</taxon>
    </lineage>
</organism>
<evidence type="ECO:0000256" key="8">
    <source>
        <dbReference type="HAMAP-Rule" id="MF_01521"/>
    </source>
</evidence>
<dbReference type="EMBL" id="JACHID010000001">
    <property type="protein sequence ID" value="MBB5020962.1"/>
    <property type="molecule type" value="Genomic_DNA"/>
</dbReference>
<evidence type="ECO:0000256" key="3">
    <source>
        <dbReference type="ARBA" id="ARBA00022692"/>
    </source>
</evidence>
<accession>A0A7W7Y2P0</accession>
<keyword evidence="4 8" id="KW-1133">Transmembrane helix</keyword>
<feature type="transmembrane region" description="Helical" evidence="8">
    <location>
        <begin position="123"/>
        <end position="143"/>
    </location>
</feature>
<gene>
    <name evidence="8" type="primary">mntP</name>
    <name evidence="9" type="ORF">HNR37_000265</name>
</gene>
<dbReference type="Proteomes" id="UP000528322">
    <property type="component" value="Unassembled WGS sequence"/>
</dbReference>
<keyword evidence="3 8" id="KW-0812">Transmembrane</keyword>